<reference evidence="2" key="1">
    <citation type="submission" date="2020-01" db="EMBL/GenBank/DDBJ databases">
        <title>Insect and environment-associated Actinomycetes.</title>
        <authorList>
            <person name="Currrie C."/>
            <person name="Chevrette M."/>
            <person name="Carlson C."/>
            <person name="Stubbendieck R."/>
            <person name="Wendt-Pienkowski E."/>
        </authorList>
    </citation>
    <scope>NUCLEOTIDE SEQUENCE</scope>
    <source>
        <strain evidence="2">SID14436</strain>
    </source>
</reference>
<name>A0A6G3QYR4_9ACTN</name>
<evidence type="ECO:0000313" key="2">
    <source>
        <dbReference type="EMBL" id="NEA88638.1"/>
    </source>
</evidence>
<organism evidence="2">
    <name type="scientific">Streptomyces sp. SID14436</name>
    <dbReference type="NCBI Taxonomy" id="2706070"/>
    <lineage>
        <taxon>Bacteria</taxon>
        <taxon>Bacillati</taxon>
        <taxon>Actinomycetota</taxon>
        <taxon>Actinomycetes</taxon>
        <taxon>Kitasatosporales</taxon>
        <taxon>Streptomycetaceae</taxon>
        <taxon>Streptomyces</taxon>
    </lineage>
</organism>
<accession>A0A6G3QYR4</accession>
<dbReference type="EMBL" id="JAAGMD010000625">
    <property type="protein sequence ID" value="NEA88638.1"/>
    <property type="molecule type" value="Genomic_DNA"/>
</dbReference>
<gene>
    <name evidence="2" type="ORF">G3I53_22015</name>
</gene>
<feature type="region of interest" description="Disordered" evidence="1">
    <location>
        <begin position="351"/>
        <end position="376"/>
    </location>
</feature>
<dbReference type="AlphaFoldDB" id="A0A6G3QYR4"/>
<evidence type="ECO:0008006" key="3">
    <source>
        <dbReference type="Google" id="ProtNLM"/>
    </source>
</evidence>
<feature type="region of interest" description="Disordered" evidence="1">
    <location>
        <begin position="448"/>
        <end position="474"/>
    </location>
</feature>
<proteinExistence type="predicted"/>
<evidence type="ECO:0000256" key="1">
    <source>
        <dbReference type="SAM" id="MobiDB-lite"/>
    </source>
</evidence>
<sequence length="474" mass="48136">MIASVAAAVLLVGGGGAYLATSLAGGSGSGTTPGANGDPTPPPLALDGYAEGGVPGIAPGEPNPYGATYRADGPLPEGPGSAPVYRTRGQVTQDQVVTLAKALGVEGTPVPEDGNWRIGGKDGSGPVLRVERQAPGAWTYSRNALGTDNCKGDSCTVPPVNVPPVSEEAAEKAAAPLLKALGQDEAKLDASRTVGINRTVNASPEIGGLPTHGWDTVVTVGADGAVGGAQGRLLKPVKSDTYPVVGAEEALKLMNTAPGADGRGGIGGCATPVPLEGGETPEPACEEPAMPPEDGGGRTLTVDEAVFGLAPHSVDGRPALVPSWLFEVRTPGVRETSTVTYPAVDPAYLTSASRSGEASPAPSRPGDEPTSAPAERSVHVEGYTAEGEELTVTFTGGVCADYRTTARESGGKVTVTVTEKPWPGKVCILIARQYQQTVRLDAPLGDRRVVDEDGESVPLRKDGARLPAPPEETG</sequence>
<protein>
    <recommendedName>
        <fullName evidence="3">Large membrane protein</fullName>
    </recommendedName>
</protein>
<comment type="caution">
    <text evidence="2">The sequence shown here is derived from an EMBL/GenBank/DDBJ whole genome shotgun (WGS) entry which is preliminary data.</text>
</comment>